<organism evidence="1 2">
    <name type="scientific">Galactobacter valiniphilus</name>
    <dbReference type="NCBI Taxonomy" id="2676122"/>
    <lineage>
        <taxon>Bacteria</taxon>
        <taxon>Bacillati</taxon>
        <taxon>Actinomycetota</taxon>
        <taxon>Actinomycetes</taxon>
        <taxon>Micrococcales</taxon>
        <taxon>Micrococcaceae</taxon>
        <taxon>Galactobacter</taxon>
    </lineage>
</organism>
<dbReference type="PANTHER" id="PTHR39166">
    <property type="entry name" value="BLL1166 PROTEIN"/>
    <property type="match status" value="1"/>
</dbReference>
<sequence>MTEAEARELVIGSVLADPACVRVLEALGEVGLPDAWLCAGAVFQNVWNRLSGFPAGAGIRDYDVFYFDAANLSWDAEDAAIDRLTAAVRDPSIRLELRNQARVHLWYPERFGKTIPPYVDSADAIASFAAFACSVGVRFAEAGASADAVAAGAGSGVPPTAPARALEICAPFGWGDTVDMVLRPNHRLAPREVYEAKAAAYAERWPRLRVEPW</sequence>
<protein>
    <recommendedName>
        <fullName evidence="3">Nucleotidyltransferase family protein</fullName>
    </recommendedName>
</protein>
<dbReference type="InterPro" id="IPR009267">
    <property type="entry name" value="NTP_transf_6"/>
</dbReference>
<dbReference type="PANTHER" id="PTHR39166:SF1">
    <property type="entry name" value="BLL1166 PROTEIN"/>
    <property type="match status" value="1"/>
</dbReference>
<gene>
    <name evidence="1" type="ORF">DWB68_09465</name>
</gene>
<dbReference type="EMBL" id="QQXK01000017">
    <property type="protein sequence ID" value="RII42001.1"/>
    <property type="molecule type" value="Genomic_DNA"/>
</dbReference>
<name>A0A399J8V8_9MICC</name>
<evidence type="ECO:0008006" key="3">
    <source>
        <dbReference type="Google" id="ProtNLM"/>
    </source>
</evidence>
<dbReference type="AlphaFoldDB" id="A0A399J8V8"/>
<evidence type="ECO:0000313" key="1">
    <source>
        <dbReference type="EMBL" id="RII42001.1"/>
    </source>
</evidence>
<dbReference type="Proteomes" id="UP000265419">
    <property type="component" value="Unassembled WGS sequence"/>
</dbReference>
<proteinExistence type="predicted"/>
<accession>A0A399J8V8</accession>
<reference evidence="1 2" key="1">
    <citation type="submission" date="2018-07" db="EMBL/GenBank/DDBJ databases">
        <title>Arthrobacter sp. nov., isolated from raw cow's milk with high bacterial count.</title>
        <authorList>
            <person name="Hahne J."/>
            <person name="Isele D."/>
            <person name="Lipski A."/>
        </authorList>
    </citation>
    <scope>NUCLEOTIDE SEQUENCE [LARGE SCALE GENOMIC DNA]</scope>
    <source>
        <strain evidence="1 2">JZ R-35</strain>
    </source>
</reference>
<comment type="caution">
    <text evidence="1">The sequence shown here is derived from an EMBL/GenBank/DDBJ whole genome shotgun (WGS) entry which is preliminary data.</text>
</comment>
<keyword evidence="2" id="KW-1185">Reference proteome</keyword>
<dbReference type="RefSeq" id="WP_119424895.1">
    <property type="nucleotide sequence ID" value="NZ_QQXK01000017.1"/>
</dbReference>
<dbReference type="Pfam" id="PF06042">
    <property type="entry name" value="NTP_transf_6"/>
    <property type="match status" value="1"/>
</dbReference>
<evidence type="ECO:0000313" key="2">
    <source>
        <dbReference type="Proteomes" id="UP000265419"/>
    </source>
</evidence>